<feature type="compositionally biased region" description="Basic and acidic residues" evidence="1">
    <location>
        <begin position="378"/>
        <end position="387"/>
    </location>
</feature>
<feature type="compositionally biased region" description="Pro residues" evidence="1">
    <location>
        <begin position="466"/>
        <end position="478"/>
    </location>
</feature>
<organism evidence="2 3">
    <name type="scientific">Dendryphion nanum</name>
    <dbReference type="NCBI Taxonomy" id="256645"/>
    <lineage>
        <taxon>Eukaryota</taxon>
        <taxon>Fungi</taxon>
        <taxon>Dikarya</taxon>
        <taxon>Ascomycota</taxon>
        <taxon>Pezizomycotina</taxon>
        <taxon>Dothideomycetes</taxon>
        <taxon>Pleosporomycetidae</taxon>
        <taxon>Pleosporales</taxon>
        <taxon>Torulaceae</taxon>
        <taxon>Dendryphion</taxon>
    </lineage>
</organism>
<protein>
    <recommendedName>
        <fullName evidence="4">MACPF domain-containing protein</fullName>
    </recommendedName>
</protein>
<feature type="compositionally biased region" description="Pro residues" evidence="1">
    <location>
        <begin position="440"/>
        <end position="458"/>
    </location>
</feature>
<name>A0A9P9DGX8_9PLEO</name>
<evidence type="ECO:0008006" key="4">
    <source>
        <dbReference type="Google" id="ProtNLM"/>
    </source>
</evidence>
<dbReference type="OrthoDB" id="3231004at2759"/>
<evidence type="ECO:0000256" key="1">
    <source>
        <dbReference type="SAM" id="MobiDB-lite"/>
    </source>
</evidence>
<dbReference type="AlphaFoldDB" id="A0A9P9DGX8"/>
<gene>
    <name evidence="2" type="ORF">B0J11DRAFT_508827</name>
</gene>
<feature type="region of interest" description="Disordered" evidence="1">
    <location>
        <begin position="378"/>
        <end position="402"/>
    </location>
</feature>
<comment type="caution">
    <text evidence="2">The sequence shown here is derived from an EMBL/GenBank/DDBJ whole genome shotgun (WGS) entry which is preliminary data.</text>
</comment>
<reference evidence="2" key="1">
    <citation type="journal article" date="2021" name="Nat. Commun.">
        <title>Genetic determinants of endophytism in the Arabidopsis root mycobiome.</title>
        <authorList>
            <person name="Mesny F."/>
            <person name="Miyauchi S."/>
            <person name="Thiergart T."/>
            <person name="Pickel B."/>
            <person name="Atanasova L."/>
            <person name="Karlsson M."/>
            <person name="Huettel B."/>
            <person name="Barry K.W."/>
            <person name="Haridas S."/>
            <person name="Chen C."/>
            <person name="Bauer D."/>
            <person name="Andreopoulos W."/>
            <person name="Pangilinan J."/>
            <person name="LaButti K."/>
            <person name="Riley R."/>
            <person name="Lipzen A."/>
            <person name="Clum A."/>
            <person name="Drula E."/>
            <person name="Henrissat B."/>
            <person name="Kohler A."/>
            <person name="Grigoriev I.V."/>
            <person name="Martin F.M."/>
            <person name="Hacquard S."/>
        </authorList>
    </citation>
    <scope>NUCLEOTIDE SEQUENCE</scope>
    <source>
        <strain evidence="2">MPI-CAGE-CH-0243</strain>
    </source>
</reference>
<sequence>MALSLAPYNDSMRLGMGFNSYTQTLCIDQAVEVGKDSVKTIKSDNTSQVVSYSSRFVEKLSDVVDSMNISYGSSIKKGTVEISGNTSSVSEDKIKSSDLNAIVSVKVVNQTTTLVDDCKFKPIPSIKPNSPNFNDVYGDCYISGFIEGGDFTGLVSMKVLDRTKTDQIVSSIKSSMGSGSKQEFTLDSMESSINGSVNANLKNTETTISVNWMGGGQIKTAEQLWDMDTMFAAAAAFPSQVAQCPQRTWAILTKYKANRDFVVWAQDNGEFTPLDYENVTSFTGELFENFMEYKQLLKKLQHVLQNREHYVVKDVYNAITLDVPTLIAVRGAMRNEMSKIVEGVDILAKDPGVLKRHKELQVQPTNSVVQGILLEAENGRLGKHPSDKASPGPVRKIQAQAASGPKLGEVSFDFGLLIAPEIWSDHMPIHKDDIDDEVPPTGPPTAPPTEGFPPPPEVNPQDPVQSPTPTPTPIPEQPPTRDALRIIGASYGGKDVTADFRRLITGQTWDINTGTMGGLTDPWPGHAKSFSVLYSYPDVPDAYGVLTAGTGMEYASVSITPNKFKQALALGEALDKTGAKPGPFSTLAIEHNSVAGWHKRRDGLRILAVIWGPEQIFDVMVLEDIHQTIIHGYPIDLTTLGLFPDTWRGAVKTCTIFYQYIGGDIQMANAKEGEKLYIK</sequence>
<accession>A0A9P9DGX8</accession>
<feature type="region of interest" description="Disordered" evidence="1">
    <location>
        <begin position="429"/>
        <end position="480"/>
    </location>
</feature>
<keyword evidence="3" id="KW-1185">Reference proteome</keyword>
<evidence type="ECO:0000313" key="2">
    <source>
        <dbReference type="EMBL" id="KAH7118724.1"/>
    </source>
</evidence>
<dbReference type="Proteomes" id="UP000700596">
    <property type="component" value="Unassembled WGS sequence"/>
</dbReference>
<dbReference type="EMBL" id="JAGMWT010000012">
    <property type="protein sequence ID" value="KAH7118724.1"/>
    <property type="molecule type" value="Genomic_DNA"/>
</dbReference>
<evidence type="ECO:0000313" key="3">
    <source>
        <dbReference type="Proteomes" id="UP000700596"/>
    </source>
</evidence>
<proteinExistence type="predicted"/>